<organism evidence="1 2">
    <name type="scientific">Crucibulum laeve</name>
    <dbReference type="NCBI Taxonomy" id="68775"/>
    <lineage>
        <taxon>Eukaryota</taxon>
        <taxon>Fungi</taxon>
        <taxon>Dikarya</taxon>
        <taxon>Basidiomycota</taxon>
        <taxon>Agaricomycotina</taxon>
        <taxon>Agaricomycetes</taxon>
        <taxon>Agaricomycetidae</taxon>
        <taxon>Agaricales</taxon>
        <taxon>Agaricineae</taxon>
        <taxon>Nidulariaceae</taxon>
        <taxon>Crucibulum</taxon>
    </lineage>
</organism>
<proteinExistence type="predicted"/>
<gene>
    <name evidence="1" type="ORF">BDQ12DRAFT_328800</name>
</gene>
<protein>
    <submittedName>
        <fullName evidence="1">Uncharacterized protein</fullName>
    </submittedName>
</protein>
<evidence type="ECO:0000313" key="2">
    <source>
        <dbReference type="Proteomes" id="UP000308652"/>
    </source>
</evidence>
<accession>A0A5C3LPM3</accession>
<sequence>MDENSLKLVLQLLAKHTLVVFPAHWTFRARIYRRLFQHVFLHAPHAFSRRSKVLRMRCSYQRFHSPSHSSHLLMPQSSKHVSWKQSSCFHQSPSTSRWDLYLNPVTGWTPNPRFRFQLLTIPKFGTMAPIPRLTKWHVQPLREFHEVRVCGS</sequence>
<name>A0A5C3LPM3_9AGAR</name>
<reference evidence="1 2" key="1">
    <citation type="journal article" date="2019" name="Nat. Ecol. Evol.">
        <title>Megaphylogeny resolves global patterns of mushroom evolution.</title>
        <authorList>
            <person name="Varga T."/>
            <person name="Krizsan K."/>
            <person name="Foldi C."/>
            <person name="Dima B."/>
            <person name="Sanchez-Garcia M."/>
            <person name="Sanchez-Ramirez S."/>
            <person name="Szollosi G.J."/>
            <person name="Szarkandi J.G."/>
            <person name="Papp V."/>
            <person name="Albert L."/>
            <person name="Andreopoulos W."/>
            <person name="Angelini C."/>
            <person name="Antonin V."/>
            <person name="Barry K.W."/>
            <person name="Bougher N.L."/>
            <person name="Buchanan P."/>
            <person name="Buyck B."/>
            <person name="Bense V."/>
            <person name="Catcheside P."/>
            <person name="Chovatia M."/>
            <person name="Cooper J."/>
            <person name="Damon W."/>
            <person name="Desjardin D."/>
            <person name="Finy P."/>
            <person name="Geml J."/>
            <person name="Haridas S."/>
            <person name="Hughes K."/>
            <person name="Justo A."/>
            <person name="Karasinski D."/>
            <person name="Kautmanova I."/>
            <person name="Kiss B."/>
            <person name="Kocsube S."/>
            <person name="Kotiranta H."/>
            <person name="LaButti K.M."/>
            <person name="Lechner B.E."/>
            <person name="Liimatainen K."/>
            <person name="Lipzen A."/>
            <person name="Lukacs Z."/>
            <person name="Mihaltcheva S."/>
            <person name="Morgado L.N."/>
            <person name="Niskanen T."/>
            <person name="Noordeloos M.E."/>
            <person name="Ohm R.A."/>
            <person name="Ortiz-Santana B."/>
            <person name="Ovrebo C."/>
            <person name="Racz N."/>
            <person name="Riley R."/>
            <person name="Savchenko A."/>
            <person name="Shiryaev A."/>
            <person name="Soop K."/>
            <person name="Spirin V."/>
            <person name="Szebenyi C."/>
            <person name="Tomsovsky M."/>
            <person name="Tulloss R.E."/>
            <person name="Uehling J."/>
            <person name="Grigoriev I.V."/>
            <person name="Vagvolgyi C."/>
            <person name="Papp T."/>
            <person name="Martin F.M."/>
            <person name="Miettinen O."/>
            <person name="Hibbett D.S."/>
            <person name="Nagy L.G."/>
        </authorList>
    </citation>
    <scope>NUCLEOTIDE SEQUENCE [LARGE SCALE GENOMIC DNA]</scope>
    <source>
        <strain evidence="1 2">CBS 166.37</strain>
    </source>
</reference>
<dbReference type="Proteomes" id="UP000308652">
    <property type="component" value="Unassembled WGS sequence"/>
</dbReference>
<keyword evidence="2" id="KW-1185">Reference proteome</keyword>
<dbReference type="EMBL" id="ML213625">
    <property type="protein sequence ID" value="TFK35099.1"/>
    <property type="molecule type" value="Genomic_DNA"/>
</dbReference>
<dbReference type="AlphaFoldDB" id="A0A5C3LPM3"/>
<evidence type="ECO:0000313" key="1">
    <source>
        <dbReference type="EMBL" id="TFK35099.1"/>
    </source>
</evidence>